<dbReference type="PANTHER" id="PTHR42916">
    <property type="entry name" value="2-SUCCINYL-5-ENOLPYRUVYL-6-HYDROXY-3-CYCLOHEXENE-1-CARBOXYLATE SYNTHASE"/>
    <property type="match status" value="1"/>
</dbReference>
<dbReference type="InterPro" id="IPR029061">
    <property type="entry name" value="THDP-binding"/>
</dbReference>
<comment type="caution">
    <text evidence="9">The sequence shown here is derived from an EMBL/GenBank/DDBJ whole genome shotgun (WGS) entry which is preliminary data.</text>
</comment>
<keyword evidence="5 6" id="KW-0464">Manganese</keyword>
<dbReference type="GO" id="GO:0000287">
    <property type="term" value="F:magnesium ion binding"/>
    <property type="evidence" value="ECO:0007669"/>
    <property type="project" value="UniProtKB-UniRule"/>
</dbReference>
<keyword evidence="6" id="KW-0474">Menaquinone biosynthesis</keyword>
<sequence>MSEQRAVDVAQRLVGLLLGRGVTDVVLSPGSRSGPLALALHAADQQRLLRLHVRVDEREAAFLALGLAKASQRPVPVMTTSGTAVANLHPGLLEALHAQVPVLAVTADRPARLRGTGANQTTDQRAIFPGIPYVDGLDRLPAVWTHGPAHLNLELDEPLVEPIAWEFAPQEWQTDVAPRAVTRLPGGPRTVVVAGDDSGPEAAELAERAGWPLLADPSSGARFGPNALTAYRLLLAQESLSGAVERVVSFGHATLSRPVTRLLSRTDIDIVHIGDQSTFPGPATANVRFAEGVEPEAAGDEAWLAAWQEADERVVAALPAAPVFEVARAVWDAVGEDGLLYVGSSNPVRDLDLVARPASAARLVLANRGLAGIDGVPASAIGAALAQAERRAIAYLGDLTFLHGSNGLLIGPSEPRPDLTIVVASDDGGSIFSTLEQGAPEYAAAFERVYATPTGADIAALCAGYRVPHRRVAPGDLTAALAEPCAGLRVLEVPVPRHDRRALAEACARAARDAV</sequence>
<dbReference type="InterPro" id="IPR004433">
    <property type="entry name" value="MenaQ_synth_MenD"/>
</dbReference>
<keyword evidence="2 6" id="KW-0479">Metal-binding</keyword>
<comment type="cofactor">
    <cofactor evidence="6">
        <name>Mg(2+)</name>
        <dbReference type="ChEBI" id="CHEBI:18420"/>
    </cofactor>
    <cofactor evidence="6">
        <name>Mn(2+)</name>
        <dbReference type="ChEBI" id="CHEBI:29035"/>
    </cofactor>
</comment>
<evidence type="ECO:0000256" key="3">
    <source>
        <dbReference type="ARBA" id="ARBA00022842"/>
    </source>
</evidence>
<dbReference type="Proteomes" id="UP000275225">
    <property type="component" value="Unassembled WGS sequence"/>
</dbReference>
<keyword evidence="1 6" id="KW-0808">Transferase</keyword>
<evidence type="ECO:0000259" key="8">
    <source>
        <dbReference type="Pfam" id="PF02776"/>
    </source>
</evidence>
<dbReference type="Gene3D" id="3.40.50.970">
    <property type="match status" value="2"/>
</dbReference>
<organism evidence="9 10">
    <name type="scientific">Aeromicrobium camelliae</name>
    <dbReference type="NCBI Taxonomy" id="1538144"/>
    <lineage>
        <taxon>Bacteria</taxon>
        <taxon>Bacillati</taxon>
        <taxon>Actinomycetota</taxon>
        <taxon>Actinomycetes</taxon>
        <taxon>Propionibacteriales</taxon>
        <taxon>Nocardioidaceae</taxon>
        <taxon>Aeromicrobium</taxon>
    </lineage>
</organism>
<keyword evidence="3 6" id="KW-0460">Magnesium</keyword>
<dbReference type="Pfam" id="PF02776">
    <property type="entry name" value="TPP_enzyme_N"/>
    <property type="match status" value="1"/>
</dbReference>
<reference evidence="9 10" key="1">
    <citation type="submission" date="2018-11" db="EMBL/GenBank/DDBJ databases">
        <authorList>
            <person name="Li F."/>
        </authorList>
    </citation>
    <scope>NUCLEOTIDE SEQUENCE [LARGE SCALE GENOMIC DNA]</scope>
    <source>
        <strain evidence="9 10">YS17T</strain>
    </source>
</reference>
<dbReference type="OrthoDB" id="9791859at2"/>
<evidence type="ECO:0000256" key="1">
    <source>
        <dbReference type="ARBA" id="ARBA00022679"/>
    </source>
</evidence>
<dbReference type="SUPFAM" id="SSF52518">
    <property type="entry name" value="Thiamin diphosphate-binding fold (THDP-binding)"/>
    <property type="match status" value="2"/>
</dbReference>
<dbReference type="CDD" id="cd02009">
    <property type="entry name" value="TPP_SHCHC_synthase"/>
    <property type="match status" value="1"/>
</dbReference>
<evidence type="ECO:0000256" key="6">
    <source>
        <dbReference type="HAMAP-Rule" id="MF_01659"/>
    </source>
</evidence>
<dbReference type="PIRSF" id="PIRSF004983">
    <property type="entry name" value="MenD"/>
    <property type="match status" value="1"/>
</dbReference>
<feature type="domain" description="Thiamine pyrophosphate enzyme N-terminal TPP-binding" evidence="8">
    <location>
        <begin position="8"/>
        <end position="126"/>
    </location>
</feature>
<evidence type="ECO:0000313" key="10">
    <source>
        <dbReference type="Proteomes" id="UP000275225"/>
    </source>
</evidence>
<keyword evidence="10" id="KW-1185">Reference proteome</keyword>
<dbReference type="InterPro" id="IPR011766">
    <property type="entry name" value="TPP_enzyme_TPP-bd"/>
</dbReference>
<name>A0A3N6YV82_9ACTN</name>
<keyword evidence="4 6" id="KW-0786">Thiamine pyrophosphate</keyword>
<dbReference type="PANTHER" id="PTHR42916:SF1">
    <property type="entry name" value="PROTEIN PHYLLO, CHLOROPLASTIC"/>
    <property type="match status" value="1"/>
</dbReference>
<evidence type="ECO:0000256" key="4">
    <source>
        <dbReference type="ARBA" id="ARBA00023052"/>
    </source>
</evidence>
<comment type="subunit">
    <text evidence="6">Homodimer.</text>
</comment>
<dbReference type="Pfam" id="PF02775">
    <property type="entry name" value="TPP_enzyme_C"/>
    <property type="match status" value="1"/>
</dbReference>
<dbReference type="UniPathway" id="UPA01057">
    <property type="reaction ID" value="UER00164"/>
</dbReference>
<feature type="domain" description="Thiamine pyrophosphate enzyme TPP-binding" evidence="7">
    <location>
        <begin position="368"/>
        <end position="483"/>
    </location>
</feature>
<evidence type="ECO:0000256" key="2">
    <source>
        <dbReference type="ARBA" id="ARBA00022723"/>
    </source>
</evidence>
<dbReference type="EMBL" id="RQJX01000030">
    <property type="protein sequence ID" value="RQN01671.1"/>
    <property type="molecule type" value="Genomic_DNA"/>
</dbReference>
<dbReference type="GO" id="GO:0009234">
    <property type="term" value="P:menaquinone biosynthetic process"/>
    <property type="evidence" value="ECO:0007669"/>
    <property type="project" value="UniProtKB-UniRule"/>
</dbReference>
<dbReference type="InterPro" id="IPR012001">
    <property type="entry name" value="Thiamin_PyroP_enz_TPP-bd_dom"/>
</dbReference>
<dbReference type="UniPathway" id="UPA00079"/>
<dbReference type="EC" id="2.2.1.9" evidence="6"/>
<comment type="function">
    <text evidence="6">Catalyzes the thiamine diphosphate-dependent decarboxylation of 2-oxoglutarate and the subsequent addition of the resulting succinic semialdehyde-thiamine pyrophosphate anion to isochorismate to yield 2-succinyl-5-enolpyruvyl-6-hydroxy-3-cyclohexene-1-carboxylate (SEPHCHC).</text>
</comment>
<dbReference type="HAMAP" id="MF_01659">
    <property type="entry name" value="MenD"/>
    <property type="match status" value="1"/>
</dbReference>
<dbReference type="RefSeq" id="WP_124237983.1">
    <property type="nucleotide sequence ID" value="NZ_JBHUFI010000003.1"/>
</dbReference>
<protein>
    <recommendedName>
        <fullName evidence="6">2-succinyl-5-enolpyruvyl-6-hydroxy-3-cyclohexene-1-carboxylate synthase</fullName>
        <shortName evidence="6">SEPHCHC synthase</shortName>
        <ecNumber evidence="6">2.2.1.9</ecNumber>
    </recommendedName>
    <alternativeName>
        <fullName evidence="6">Menaquinone biosynthesis protein MenD</fullName>
    </alternativeName>
</protein>
<dbReference type="AlphaFoldDB" id="A0A3N6YV82"/>
<accession>A0A3N6YV82</accession>
<evidence type="ECO:0000256" key="5">
    <source>
        <dbReference type="ARBA" id="ARBA00023211"/>
    </source>
</evidence>
<comment type="catalytic activity">
    <reaction evidence="6">
        <text>isochorismate + 2-oxoglutarate + H(+) = 5-enolpyruvoyl-6-hydroxy-2-succinyl-cyclohex-3-ene-1-carboxylate + CO2</text>
        <dbReference type="Rhea" id="RHEA:25593"/>
        <dbReference type="ChEBI" id="CHEBI:15378"/>
        <dbReference type="ChEBI" id="CHEBI:16526"/>
        <dbReference type="ChEBI" id="CHEBI:16810"/>
        <dbReference type="ChEBI" id="CHEBI:29780"/>
        <dbReference type="ChEBI" id="CHEBI:58818"/>
        <dbReference type="EC" id="2.2.1.9"/>
    </reaction>
</comment>
<comment type="cofactor">
    <cofactor evidence="6">
        <name>thiamine diphosphate</name>
        <dbReference type="ChEBI" id="CHEBI:58937"/>
    </cofactor>
    <text evidence="6">Binds 1 thiamine pyrophosphate per subunit.</text>
</comment>
<dbReference type="Gene3D" id="3.40.50.1220">
    <property type="entry name" value="TPP-binding domain"/>
    <property type="match status" value="1"/>
</dbReference>
<comment type="pathway">
    <text evidence="6">Quinol/quinone metabolism; menaquinone biosynthesis.</text>
</comment>
<gene>
    <name evidence="6" type="primary">menD</name>
    <name evidence="9" type="ORF">EHW97_15005</name>
</gene>
<dbReference type="GO" id="GO:0070204">
    <property type="term" value="F:2-succinyl-5-enolpyruvyl-6-hydroxy-3-cyclohexene-1-carboxylic-acid synthase activity"/>
    <property type="evidence" value="ECO:0007669"/>
    <property type="project" value="UniProtKB-UniRule"/>
</dbReference>
<dbReference type="GO" id="GO:0030145">
    <property type="term" value="F:manganese ion binding"/>
    <property type="evidence" value="ECO:0007669"/>
    <property type="project" value="UniProtKB-UniRule"/>
</dbReference>
<evidence type="ECO:0000259" key="7">
    <source>
        <dbReference type="Pfam" id="PF02775"/>
    </source>
</evidence>
<comment type="pathway">
    <text evidence="6">Quinol/quinone metabolism; 1,4-dihydroxy-2-naphthoate biosynthesis; 1,4-dihydroxy-2-naphthoate from chorismate: step 2/7.</text>
</comment>
<evidence type="ECO:0000313" key="9">
    <source>
        <dbReference type="EMBL" id="RQN01671.1"/>
    </source>
</evidence>
<dbReference type="GO" id="GO:0030976">
    <property type="term" value="F:thiamine pyrophosphate binding"/>
    <property type="evidence" value="ECO:0007669"/>
    <property type="project" value="UniProtKB-UniRule"/>
</dbReference>
<proteinExistence type="inferred from homology"/>
<comment type="similarity">
    <text evidence="6">Belongs to the TPP enzyme family. MenD subfamily.</text>
</comment>